<sequence length="303" mass="35021">MVPNQNHPNAQYNLGLAYLQGVNATRNVNKAIHYFTLASNKKHSKAQLFLGMIYLKGIYVQQYIKKWIYLLNLSSKNRNIEAHFELGVLYHEGKYIKQDIGKSIHYYKEAPSFNNQRAKNNLGILYKYGFGEEIPKRIGSAIEYFKEAKNHSNDAICMYNLAHLCLFENTVKDSIDESIKLLIRSSMLNFSPSKYLLCLALIAKFGFSFETQAIKELSKHAKKANDLSSTLCKMIENLKLRNKVVYTNTHNFFKSIDFLYGSFEDVIQSKKIFDHKANANQQENLKIKEITSLFYEGFGFEIQ</sequence>
<keyword evidence="3" id="KW-1185">Reference proteome</keyword>
<dbReference type="SUPFAM" id="SSF81901">
    <property type="entry name" value="HCP-like"/>
    <property type="match status" value="1"/>
</dbReference>
<evidence type="ECO:0000313" key="3">
    <source>
        <dbReference type="Proteomes" id="UP001470230"/>
    </source>
</evidence>
<proteinExistence type="inferred from homology"/>
<accession>A0ABR2GUN2</accession>
<dbReference type="PANTHER" id="PTHR11102">
    <property type="entry name" value="SEL-1-LIKE PROTEIN"/>
    <property type="match status" value="1"/>
</dbReference>
<reference evidence="2 3" key="1">
    <citation type="submission" date="2024-04" db="EMBL/GenBank/DDBJ databases">
        <title>Tritrichomonas musculus Genome.</title>
        <authorList>
            <person name="Alves-Ferreira E."/>
            <person name="Grigg M."/>
            <person name="Lorenzi H."/>
            <person name="Galac M."/>
        </authorList>
    </citation>
    <scope>NUCLEOTIDE SEQUENCE [LARGE SCALE GENOMIC DNA]</scope>
    <source>
        <strain evidence="2 3">EAF2021</strain>
    </source>
</reference>
<protein>
    <submittedName>
        <fullName evidence="2">Uncharacterized protein</fullName>
    </submittedName>
</protein>
<organism evidence="2 3">
    <name type="scientific">Tritrichomonas musculus</name>
    <dbReference type="NCBI Taxonomy" id="1915356"/>
    <lineage>
        <taxon>Eukaryota</taxon>
        <taxon>Metamonada</taxon>
        <taxon>Parabasalia</taxon>
        <taxon>Tritrichomonadida</taxon>
        <taxon>Tritrichomonadidae</taxon>
        <taxon>Tritrichomonas</taxon>
    </lineage>
</organism>
<comment type="caution">
    <text evidence="2">The sequence shown here is derived from an EMBL/GenBank/DDBJ whole genome shotgun (WGS) entry which is preliminary data.</text>
</comment>
<dbReference type="EMBL" id="JAPFFF010000060">
    <property type="protein sequence ID" value="KAK8837282.1"/>
    <property type="molecule type" value="Genomic_DNA"/>
</dbReference>
<dbReference type="InterPro" id="IPR011990">
    <property type="entry name" value="TPR-like_helical_dom_sf"/>
</dbReference>
<comment type="similarity">
    <text evidence="1">Belongs to the sel-1 family.</text>
</comment>
<evidence type="ECO:0000313" key="2">
    <source>
        <dbReference type="EMBL" id="KAK8837282.1"/>
    </source>
</evidence>
<dbReference type="SMART" id="SM00671">
    <property type="entry name" value="SEL1"/>
    <property type="match status" value="5"/>
</dbReference>
<dbReference type="InterPro" id="IPR006597">
    <property type="entry name" value="Sel1-like"/>
</dbReference>
<gene>
    <name evidence="2" type="ORF">M9Y10_036712</name>
</gene>
<evidence type="ECO:0000256" key="1">
    <source>
        <dbReference type="ARBA" id="ARBA00038101"/>
    </source>
</evidence>
<dbReference type="Pfam" id="PF08238">
    <property type="entry name" value="Sel1"/>
    <property type="match status" value="5"/>
</dbReference>
<dbReference type="Proteomes" id="UP001470230">
    <property type="component" value="Unassembled WGS sequence"/>
</dbReference>
<dbReference type="InterPro" id="IPR050767">
    <property type="entry name" value="Sel1_AlgK"/>
</dbReference>
<dbReference type="PANTHER" id="PTHR11102:SF160">
    <property type="entry name" value="ERAD-ASSOCIATED E3 UBIQUITIN-PROTEIN LIGASE COMPONENT HRD3"/>
    <property type="match status" value="1"/>
</dbReference>
<name>A0ABR2GUN2_9EUKA</name>
<dbReference type="Gene3D" id="1.25.40.10">
    <property type="entry name" value="Tetratricopeptide repeat domain"/>
    <property type="match status" value="1"/>
</dbReference>